<dbReference type="InterPro" id="IPR016193">
    <property type="entry name" value="Cytidine_deaminase-like"/>
</dbReference>
<dbReference type="NCBIfam" id="TIGR00129">
    <property type="entry name" value="fdhD_narQ"/>
    <property type="match status" value="1"/>
</dbReference>
<feature type="active site" description="Cysteine persulfide intermediate" evidence="3">
    <location>
        <position position="127"/>
    </location>
</feature>
<dbReference type="PANTHER" id="PTHR30592">
    <property type="entry name" value="FORMATE DEHYDROGENASE"/>
    <property type="match status" value="1"/>
</dbReference>
<comment type="similarity">
    <text evidence="3">Belongs to the FdhD family.</text>
</comment>
<evidence type="ECO:0000256" key="2">
    <source>
        <dbReference type="ARBA" id="ARBA00023150"/>
    </source>
</evidence>
<evidence type="ECO:0000256" key="1">
    <source>
        <dbReference type="ARBA" id="ARBA00022490"/>
    </source>
</evidence>
<proteinExistence type="inferred from homology"/>
<feature type="binding site" evidence="3">
    <location>
        <begin position="266"/>
        <end position="271"/>
    </location>
    <ligand>
        <name>Mo-bis(molybdopterin guanine dinucleotide)</name>
        <dbReference type="ChEBI" id="CHEBI:60539"/>
    </ligand>
</feature>
<feature type="region of interest" description="Disordered" evidence="4">
    <location>
        <begin position="1"/>
        <end position="23"/>
    </location>
</feature>
<dbReference type="GO" id="GO:0005737">
    <property type="term" value="C:cytoplasm"/>
    <property type="evidence" value="ECO:0007669"/>
    <property type="project" value="UniProtKB-SubCell"/>
</dbReference>
<evidence type="ECO:0000256" key="4">
    <source>
        <dbReference type="SAM" id="MobiDB-lite"/>
    </source>
</evidence>
<protein>
    <recommendedName>
        <fullName evidence="3">Sulfur carrier protein FdhD</fullName>
    </recommendedName>
</protein>
<evidence type="ECO:0000313" key="6">
    <source>
        <dbReference type="Proteomes" id="UP000565262"/>
    </source>
</evidence>
<dbReference type="AlphaFoldDB" id="A0A839IQS6"/>
<keyword evidence="1 3" id="KW-0963">Cytoplasm</keyword>
<dbReference type="EMBL" id="JACJFM010000009">
    <property type="protein sequence ID" value="MBB1486849.1"/>
    <property type="molecule type" value="Genomic_DNA"/>
</dbReference>
<accession>A0A839IQS6</accession>
<dbReference type="Proteomes" id="UP000565262">
    <property type="component" value="Unassembled WGS sequence"/>
</dbReference>
<name>A0A839IQS6_9GAMM</name>
<comment type="caution">
    <text evidence="5">The sequence shown here is derived from an EMBL/GenBank/DDBJ whole genome shotgun (WGS) entry which is preliminary data.</text>
</comment>
<reference evidence="5 6" key="1">
    <citation type="submission" date="2020-08" db="EMBL/GenBank/DDBJ databases">
        <title>Oceanospirillum sp. nov. isolated from marine sediment.</title>
        <authorList>
            <person name="Ji X."/>
        </authorList>
    </citation>
    <scope>NUCLEOTIDE SEQUENCE [LARGE SCALE GENOMIC DNA]</scope>
    <source>
        <strain evidence="5 6">D5</strain>
    </source>
</reference>
<comment type="function">
    <text evidence="3">Required for formate dehydrogenase (FDH) activity. Acts as a sulfur carrier protein that transfers sulfur from IscS to the molybdenum cofactor prior to its insertion into FDH.</text>
</comment>
<dbReference type="GO" id="GO:0006777">
    <property type="term" value="P:Mo-molybdopterin cofactor biosynthetic process"/>
    <property type="evidence" value="ECO:0007669"/>
    <property type="project" value="UniProtKB-UniRule"/>
</dbReference>
<dbReference type="GO" id="GO:0016783">
    <property type="term" value="F:sulfurtransferase activity"/>
    <property type="evidence" value="ECO:0007669"/>
    <property type="project" value="InterPro"/>
</dbReference>
<dbReference type="Gene3D" id="3.10.20.10">
    <property type="match status" value="1"/>
</dbReference>
<sequence>MQQLKSDHQQADTTPSRGYTTRAVQRWSQSASGWSSEDLLDNLAEEQPVALVYNGISHAVMMATPDHLDEFALGFSISEGLIHSPSEIYDIDVTRQCQGWSVNIEISSQRMMELKQRRRNLAGRTGCGLCGTESLEQAIRPLASVDAAPLPSPDTIEQALSEMTAHQSLKKMTGASHAAVWADLTGQPLAIREDVGRHNALDKLIGYLVTEKTDLKQGFLLISSRASYEMVQKTASAGISNLVAISAPTALAVEQAVQSGINLIAFARNQRFILYTQNNTTF</sequence>
<dbReference type="InterPro" id="IPR003786">
    <property type="entry name" value="FdhD"/>
</dbReference>
<keyword evidence="5" id="KW-0808">Transferase</keyword>
<gene>
    <name evidence="3 5" type="primary">fdhD</name>
    <name evidence="5" type="ORF">H4O21_09525</name>
</gene>
<evidence type="ECO:0000256" key="3">
    <source>
        <dbReference type="HAMAP-Rule" id="MF_00187"/>
    </source>
</evidence>
<dbReference type="Pfam" id="PF02634">
    <property type="entry name" value="FdhD-NarQ"/>
    <property type="match status" value="1"/>
</dbReference>
<dbReference type="HAMAP" id="MF_00187">
    <property type="entry name" value="FdhD"/>
    <property type="match status" value="1"/>
</dbReference>
<feature type="compositionally biased region" description="Polar residues" evidence="4">
    <location>
        <begin position="11"/>
        <end position="23"/>
    </location>
</feature>
<dbReference type="GO" id="GO:0097163">
    <property type="term" value="F:sulfur carrier activity"/>
    <property type="evidence" value="ECO:0007669"/>
    <property type="project" value="UniProtKB-UniRule"/>
</dbReference>
<dbReference type="SUPFAM" id="SSF53927">
    <property type="entry name" value="Cytidine deaminase-like"/>
    <property type="match status" value="1"/>
</dbReference>
<dbReference type="PIRSF" id="PIRSF015626">
    <property type="entry name" value="FdhD"/>
    <property type="match status" value="1"/>
</dbReference>
<feature type="compositionally biased region" description="Basic and acidic residues" evidence="4">
    <location>
        <begin position="1"/>
        <end position="10"/>
    </location>
</feature>
<comment type="subcellular location">
    <subcellularLocation>
        <location evidence="3">Cytoplasm</location>
    </subcellularLocation>
</comment>
<dbReference type="Gene3D" id="3.40.140.10">
    <property type="entry name" value="Cytidine Deaminase, domain 2"/>
    <property type="match status" value="1"/>
</dbReference>
<organism evidence="5 6">
    <name type="scientific">Oceanospirillum sediminis</name>
    <dbReference type="NCBI Taxonomy" id="2760088"/>
    <lineage>
        <taxon>Bacteria</taxon>
        <taxon>Pseudomonadati</taxon>
        <taxon>Pseudomonadota</taxon>
        <taxon>Gammaproteobacteria</taxon>
        <taxon>Oceanospirillales</taxon>
        <taxon>Oceanospirillaceae</taxon>
        <taxon>Oceanospirillum</taxon>
    </lineage>
</organism>
<keyword evidence="2 3" id="KW-0501">Molybdenum cofactor biosynthesis</keyword>
<evidence type="ECO:0000313" key="5">
    <source>
        <dbReference type="EMBL" id="MBB1486849.1"/>
    </source>
</evidence>
<dbReference type="PANTHER" id="PTHR30592:SF1">
    <property type="entry name" value="SULFUR CARRIER PROTEIN FDHD"/>
    <property type="match status" value="1"/>
</dbReference>
<keyword evidence="6" id="KW-1185">Reference proteome</keyword>